<dbReference type="PANTHER" id="PTHR43399">
    <property type="entry name" value="SUBTILISIN-RELATED"/>
    <property type="match status" value="1"/>
</dbReference>
<dbReference type="PROSITE" id="PS00138">
    <property type="entry name" value="SUBTILASE_SER"/>
    <property type="match status" value="1"/>
</dbReference>
<dbReference type="InterPro" id="IPR034204">
    <property type="entry name" value="PfSUB1-like_cat_dom"/>
</dbReference>
<feature type="active site" description="Charge relay system" evidence="5">
    <location>
        <position position="244"/>
    </location>
</feature>
<evidence type="ECO:0000313" key="9">
    <source>
        <dbReference type="EMBL" id="RKT44461.1"/>
    </source>
</evidence>
<comment type="similarity">
    <text evidence="1 5 6">Belongs to the peptidase S8 family.</text>
</comment>
<dbReference type="PROSITE" id="PS51892">
    <property type="entry name" value="SUBTILASE"/>
    <property type="match status" value="1"/>
</dbReference>
<evidence type="ECO:0000313" key="10">
    <source>
        <dbReference type="Proteomes" id="UP000274556"/>
    </source>
</evidence>
<dbReference type="SUPFAM" id="SSF69318">
    <property type="entry name" value="Integrin alpha N-terminal domain"/>
    <property type="match status" value="1"/>
</dbReference>
<dbReference type="Pfam" id="PF00082">
    <property type="entry name" value="Peptidase_S8"/>
    <property type="match status" value="1"/>
</dbReference>
<dbReference type="Gene3D" id="3.40.50.200">
    <property type="entry name" value="Peptidase S8/S53 domain"/>
    <property type="match status" value="1"/>
</dbReference>
<evidence type="ECO:0000256" key="1">
    <source>
        <dbReference type="ARBA" id="ARBA00011073"/>
    </source>
</evidence>
<dbReference type="Proteomes" id="UP000274556">
    <property type="component" value="Unassembled WGS sequence"/>
</dbReference>
<dbReference type="PANTHER" id="PTHR43399:SF4">
    <property type="entry name" value="CELL WALL-ASSOCIATED PROTEASE"/>
    <property type="match status" value="1"/>
</dbReference>
<gene>
    <name evidence="9" type="ORF">BDD21_1844</name>
</gene>
<dbReference type="InterPro" id="IPR022398">
    <property type="entry name" value="Peptidase_S8_His-AS"/>
</dbReference>
<dbReference type="InterPro" id="IPR036852">
    <property type="entry name" value="Peptidase_S8/S53_dom_sf"/>
</dbReference>
<feature type="active site" description="Charge relay system" evidence="5">
    <location>
        <position position="189"/>
    </location>
</feature>
<dbReference type="PRINTS" id="PR00723">
    <property type="entry name" value="SUBTILISIN"/>
</dbReference>
<evidence type="ECO:0000256" key="3">
    <source>
        <dbReference type="ARBA" id="ARBA00022801"/>
    </source>
</evidence>
<keyword evidence="4 5" id="KW-0720">Serine protease</keyword>
<feature type="active site" description="Charge relay system" evidence="5">
    <location>
        <position position="410"/>
    </location>
</feature>
<dbReference type="GO" id="GO:0004252">
    <property type="term" value="F:serine-type endopeptidase activity"/>
    <property type="evidence" value="ECO:0007669"/>
    <property type="project" value="UniProtKB-UniRule"/>
</dbReference>
<dbReference type="InterPro" id="IPR051048">
    <property type="entry name" value="Peptidase_S8/S53_subtilisin"/>
</dbReference>
<evidence type="ECO:0000256" key="2">
    <source>
        <dbReference type="ARBA" id="ARBA00022670"/>
    </source>
</evidence>
<protein>
    <submittedName>
        <fullName evidence="9">Subtilase family protein</fullName>
    </submittedName>
</protein>
<accession>A0A495V4X6</accession>
<dbReference type="Pfam" id="PF18998">
    <property type="entry name" value="Flg_new_2"/>
    <property type="match status" value="1"/>
</dbReference>
<dbReference type="EMBL" id="RBXL01000001">
    <property type="protein sequence ID" value="RKT44461.1"/>
    <property type="molecule type" value="Genomic_DNA"/>
</dbReference>
<dbReference type="InterPro" id="IPR028994">
    <property type="entry name" value="Integrin_alpha_N"/>
</dbReference>
<dbReference type="PROSITE" id="PS00136">
    <property type="entry name" value="SUBTILASE_ASP"/>
    <property type="match status" value="1"/>
</dbReference>
<dbReference type="InterPro" id="IPR023828">
    <property type="entry name" value="Peptidase_S8_Ser-AS"/>
</dbReference>
<keyword evidence="3 5" id="KW-0378">Hydrolase</keyword>
<dbReference type="PROSITE" id="PS00137">
    <property type="entry name" value="SUBTILASE_HIS"/>
    <property type="match status" value="1"/>
</dbReference>
<evidence type="ECO:0000256" key="5">
    <source>
        <dbReference type="PROSITE-ProRule" id="PRU01240"/>
    </source>
</evidence>
<keyword evidence="10" id="KW-1185">Reference proteome</keyword>
<keyword evidence="2 5" id="KW-0645">Protease</keyword>
<feature type="domain" description="Peptidase S8/S53" evidence="7">
    <location>
        <begin position="182"/>
        <end position="445"/>
    </location>
</feature>
<dbReference type="InterPro" id="IPR023827">
    <property type="entry name" value="Peptidase_S8_Asp-AS"/>
</dbReference>
<comment type="caution">
    <text evidence="9">The sequence shown here is derived from an EMBL/GenBank/DDBJ whole genome shotgun (WGS) entry which is preliminary data.</text>
</comment>
<evidence type="ECO:0000259" key="8">
    <source>
        <dbReference type="Pfam" id="PF18998"/>
    </source>
</evidence>
<dbReference type="GO" id="GO:0006508">
    <property type="term" value="P:proteolysis"/>
    <property type="evidence" value="ECO:0007669"/>
    <property type="project" value="UniProtKB-KW"/>
</dbReference>
<feature type="domain" description="Bacterial repeat" evidence="8">
    <location>
        <begin position="768"/>
        <end position="836"/>
    </location>
</feature>
<reference evidence="9 10" key="1">
    <citation type="submission" date="2018-10" db="EMBL/GenBank/DDBJ databases">
        <title>Genomic Encyclopedia of Archaeal and Bacterial Type Strains, Phase II (KMG-II): from individual species to whole genera.</title>
        <authorList>
            <person name="Goeker M."/>
        </authorList>
    </citation>
    <scope>NUCLEOTIDE SEQUENCE [LARGE SCALE GENOMIC DNA]</scope>
    <source>
        <strain evidence="9 10">DSM 235</strain>
    </source>
</reference>
<dbReference type="NCBIfam" id="NF041940">
    <property type="entry name" value="choice_anch_X"/>
    <property type="match status" value="1"/>
</dbReference>
<sequence length="1079" mass="113831">METSALKMVLRVASNERRACSCRLPPGAWMFILAFALCMLSKAISAAIDIHPSGGAAGPPAFAEDRVLVKFKPGLSAAQVTDALARAHKIPAVLTRKARFFDTTVVGVSAAKTDIPIIVKAIAAWPEVEYAEPDYVVHAAVLPNDTMFSSLWGLRNTGQTGGTPGADINATEAWDTFTGDATVVVGVIDTGIDYNHPDLAANMWVNPGEIPGNGIDDDGNGYIDDIHGINAITGSGNPMDDQSHGTHCAGTIGAVGNNSRGVVGVAWNVKLMALKFLDAGGYGYTSDAVEALEYATRMKTDYNVNIKITSNSWGGGGYSQSLADAITASDAAGILFVAAAGNSSVDTDTYPHYPSSFQIPNVISVASSDHMDALSWFSNYGATSVHLAAPGSDIYSTVPGNSYASYSGTSMATPHVAGAAALLWGYEPGFSLADVKSTLLNTVDTGAAFIGRTVTGGRLNLKSALNCDPGTPMVKPSLTDGFTSYQGQEKMLSVAFSACTPLTGAQATAAFSNGDAGLTLLDDGLAPDLRANDGIYTTIWTPQAAGFVDVSFTLIEAGTPYVEVVSGEIIEAMTYFIDDEAVFDWQDISTTGTELSLTDDSVAGPITFDFNYYGLDYTGLYVSSNGVLYFGTPSANFINQTIPGDNDGANTFIAPLWDDLYPSPGGVYYQVFGTNPNRQLVVQWHNITLYGGSITGSFQVILDESDGSILFQYLDTDFADTSRNHGADATIGLQRAADYGQLFSYDQASLTNPQSILWRLGGNRHRITTSVSPAGAGTVTCTPNPVNDGSDSTCTATASTGHTFSRWAGDCSGTQPSCRLQSMTSRKSVTANFTSNIDYVGLYAPGSGRFYLRNAHRGGPANVTFGFGPAGRGWLPLTGDWNGDGQTTIGFYNPLTGIFYLRNAHGGGPADVTFAFGSAGRGWQALTGDWDGDGRTTVGLYNPSTGTFYLRNANTAGPANVTFRFGPAGRRWLPLTGDWDADGRTTVGLYNPLTGTFYLRNAHAGGAADVTFAFGPAGRGWLPLTGDWNGNGRTTTGLYNPWSSTFYLRNAHRGGSADVTFAFGPTGRGWTPLTGDWVR</sequence>
<organism evidence="9 10">
    <name type="scientific">Thiocapsa rosea</name>
    <dbReference type="NCBI Taxonomy" id="69360"/>
    <lineage>
        <taxon>Bacteria</taxon>
        <taxon>Pseudomonadati</taxon>
        <taxon>Pseudomonadota</taxon>
        <taxon>Gammaproteobacteria</taxon>
        <taxon>Chromatiales</taxon>
        <taxon>Chromatiaceae</taxon>
        <taxon>Thiocapsa</taxon>
    </lineage>
</organism>
<name>A0A495V4X6_9GAMM</name>
<dbReference type="CDD" id="cd07473">
    <property type="entry name" value="Peptidases_S8_Subtilisin_like"/>
    <property type="match status" value="1"/>
</dbReference>
<dbReference type="InterPro" id="IPR044060">
    <property type="entry name" value="Bacterial_rp_domain"/>
</dbReference>
<dbReference type="InterPro" id="IPR015500">
    <property type="entry name" value="Peptidase_S8_subtilisin-rel"/>
</dbReference>
<dbReference type="SUPFAM" id="SSF52743">
    <property type="entry name" value="Subtilisin-like"/>
    <property type="match status" value="1"/>
</dbReference>
<evidence type="ECO:0000259" key="7">
    <source>
        <dbReference type="Pfam" id="PF00082"/>
    </source>
</evidence>
<dbReference type="AlphaFoldDB" id="A0A495V4X6"/>
<evidence type="ECO:0000256" key="4">
    <source>
        <dbReference type="ARBA" id="ARBA00022825"/>
    </source>
</evidence>
<dbReference type="InterPro" id="IPR000209">
    <property type="entry name" value="Peptidase_S8/S53_dom"/>
</dbReference>
<proteinExistence type="inferred from homology"/>
<evidence type="ECO:0000256" key="6">
    <source>
        <dbReference type="RuleBase" id="RU003355"/>
    </source>
</evidence>